<dbReference type="PANTHER" id="PTHR46361:SF3">
    <property type="entry name" value="ELECTRON CARRIER_ PROTEIN DISULFIDE OXIDOREDUCTASE"/>
    <property type="match status" value="1"/>
</dbReference>
<sequence>MLKLTLRAALGALIAVMAVLATPALAFDHQPWDDLLQAHVSEHRDGVASAVDYDGMAADQAALDDYLARLSAVDQATFKGFSNDQKLAFLINAYNAFTVKLILKQDSRPDSIRDIGSIFSGPWSQRFFTLLGEERTLDELEHQMIRGNPALMDPRIHFAVNCASVGCPALRPEAYTGERLDAQLADSTRRFLSDRRRNRYDAEAGVLRVSSIFDWYQEDFEDSAGGLGDYLLQYADALALPAEARRNLEAGDLPVRFLDYDWSLNTASNNP</sequence>
<evidence type="ECO:0000313" key="3">
    <source>
        <dbReference type="EMBL" id="MBF5053804.1"/>
    </source>
</evidence>
<evidence type="ECO:0000259" key="2">
    <source>
        <dbReference type="Pfam" id="PF04784"/>
    </source>
</evidence>
<reference evidence="3 4" key="1">
    <citation type="submission" date="2012-09" db="EMBL/GenBank/DDBJ databases">
        <title>Genome Sequence of alkane-degrading Bacterium Alcanivorax venustensis ISO4.</title>
        <authorList>
            <person name="Lai Q."/>
            <person name="Shao Z."/>
        </authorList>
    </citation>
    <scope>NUCLEOTIDE SEQUENCE [LARGE SCALE GENOMIC DNA]</scope>
    <source>
        <strain evidence="3 4">ISO4</strain>
    </source>
</reference>
<dbReference type="RefSeq" id="WP_194856407.1">
    <property type="nucleotide sequence ID" value="NZ_ARXR01000022.1"/>
</dbReference>
<keyword evidence="4" id="KW-1185">Reference proteome</keyword>
<comment type="caution">
    <text evidence="3">The sequence shown here is derived from an EMBL/GenBank/DDBJ whole genome shotgun (WGS) entry which is preliminary data.</text>
</comment>
<protein>
    <recommendedName>
        <fullName evidence="2">DUF547 domain-containing protein</fullName>
    </recommendedName>
</protein>
<evidence type="ECO:0000313" key="4">
    <source>
        <dbReference type="Proteomes" id="UP000644441"/>
    </source>
</evidence>
<accession>A0ABS0AI62</accession>
<organism evidence="3 4">
    <name type="scientific">Alloalcanivorax venustensis ISO4</name>
    <dbReference type="NCBI Taxonomy" id="1177184"/>
    <lineage>
        <taxon>Bacteria</taxon>
        <taxon>Pseudomonadati</taxon>
        <taxon>Pseudomonadota</taxon>
        <taxon>Gammaproteobacteria</taxon>
        <taxon>Oceanospirillales</taxon>
        <taxon>Alcanivoracaceae</taxon>
        <taxon>Alloalcanivorax</taxon>
    </lineage>
</organism>
<feature type="signal peptide" evidence="1">
    <location>
        <begin position="1"/>
        <end position="26"/>
    </location>
</feature>
<dbReference type="PANTHER" id="PTHR46361">
    <property type="entry name" value="ELECTRON CARRIER/ PROTEIN DISULFIDE OXIDOREDUCTASE"/>
    <property type="match status" value="1"/>
</dbReference>
<keyword evidence="1" id="KW-0732">Signal</keyword>
<dbReference type="Proteomes" id="UP000644441">
    <property type="component" value="Unassembled WGS sequence"/>
</dbReference>
<gene>
    <name evidence="3" type="ORF">ISO4_02406</name>
</gene>
<evidence type="ECO:0000256" key="1">
    <source>
        <dbReference type="SAM" id="SignalP"/>
    </source>
</evidence>
<feature type="domain" description="DUF547" evidence="2">
    <location>
        <begin position="79"/>
        <end position="192"/>
    </location>
</feature>
<name>A0ABS0AI62_9GAMM</name>
<feature type="chain" id="PRO_5046226733" description="DUF547 domain-containing protein" evidence="1">
    <location>
        <begin position="27"/>
        <end position="271"/>
    </location>
</feature>
<dbReference type="InterPro" id="IPR006869">
    <property type="entry name" value="DUF547"/>
</dbReference>
<dbReference type="Pfam" id="PF04784">
    <property type="entry name" value="DUF547"/>
    <property type="match status" value="1"/>
</dbReference>
<dbReference type="EMBL" id="ARXR01000022">
    <property type="protein sequence ID" value="MBF5053804.1"/>
    <property type="molecule type" value="Genomic_DNA"/>
</dbReference>
<proteinExistence type="predicted"/>